<evidence type="ECO:0000256" key="1">
    <source>
        <dbReference type="SAM" id="MobiDB-lite"/>
    </source>
</evidence>
<name>A0ABP6QFW1_9ACTN</name>
<comment type="caution">
    <text evidence="2">The sequence shown here is derived from an EMBL/GenBank/DDBJ whole genome shotgun (WGS) entry which is preliminary data.</text>
</comment>
<evidence type="ECO:0000313" key="2">
    <source>
        <dbReference type="EMBL" id="GAA3223352.1"/>
    </source>
</evidence>
<keyword evidence="3" id="KW-1185">Reference proteome</keyword>
<feature type="compositionally biased region" description="Low complexity" evidence="1">
    <location>
        <begin position="38"/>
        <end position="51"/>
    </location>
</feature>
<protein>
    <submittedName>
        <fullName evidence="2">Uncharacterized protein</fullName>
    </submittedName>
</protein>
<sequence>MSDQKDQRVLRQPEDTREDWQSRVRKALEARQLGLVHRAPSPTPTSTTARSPRAKKR</sequence>
<feature type="region of interest" description="Disordered" evidence="1">
    <location>
        <begin position="1"/>
        <end position="57"/>
    </location>
</feature>
<proteinExistence type="predicted"/>
<reference evidence="3" key="1">
    <citation type="journal article" date="2019" name="Int. J. Syst. Evol. Microbiol.">
        <title>The Global Catalogue of Microorganisms (GCM) 10K type strain sequencing project: providing services to taxonomists for standard genome sequencing and annotation.</title>
        <authorList>
            <consortium name="The Broad Institute Genomics Platform"/>
            <consortium name="The Broad Institute Genome Sequencing Center for Infectious Disease"/>
            <person name="Wu L."/>
            <person name="Ma J."/>
        </authorList>
    </citation>
    <scope>NUCLEOTIDE SEQUENCE [LARGE SCALE GENOMIC DNA]</scope>
    <source>
        <strain evidence="3">JCM 9377</strain>
    </source>
</reference>
<evidence type="ECO:0000313" key="3">
    <source>
        <dbReference type="Proteomes" id="UP001501237"/>
    </source>
</evidence>
<dbReference type="EMBL" id="BAAAUV010000013">
    <property type="protein sequence ID" value="GAA3223352.1"/>
    <property type="molecule type" value="Genomic_DNA"/>
</dbReference>
<organism evidence="2 3">
    <name type="scientific">Actinocorallia longicatena</name>
    <dbReference type="NCBI Taxonomy" id="111803"/>
    <lineage>
        <taxon>Bacteria</taxon>
        <taxon>Bacillati</taxon>
        <taxon>Actinomycetota</taxon>
        <taxon>Actinomycetes</taxon>
        <taxon>Streptosporangiales</taxon>
        <taxon>Thermomonosporaceae</taxon>
        <taxon>Actinocorallia</taxon>
    </lineage>
</organism>
<dbReference type="Proteomes" id="UP001501237">
    <property type="component" value="Unassembled WGS sequence"/>
</dbReference>
<gene>
    <name evidence="2" type="ORF">GCM10010468_49830</name>
</gene>
<feature type="compositionally biased region" description="Basic and acidic residues" evidence="1">
    <location>
        <begin position="1"/>
        <end position="29"/>
    </location>
</feature>
<accession>A0ABP6QFW1</accession>